<gene>
    <name evidence="1" type="ORF">ACFPZJ_18925</name>
</gene>
<sequence>MPKYDGPATIVAGDLEICVEAHLRTHTPGELSSWSGSVRADPSEDFYEVLVSNDVKIRLPDGRTGDIIPGRTTVGSGLLPIHGTGPAPF</sequence>
<accession>A0ABW0US12</accession>
<dbReference type="EMBL" id="JBHSNY010000006">
    <property type="protein sequence ID" value="MFC5635828.1"/>
    <property type="molecule type" value="Genomic_DNA"/>
</dbReference>
<evidence type="ECO:0000313" key="1">
    <source>
        <dbReference type="EMBL" id="MFC5635828.1"/>
    </source>
</evidence>
<organism evidence="1 2">
    <name type="scientific">Streptomyces bullii</name>
    <dbReference type="NCBI Taxonomy" id="349910"/>
    <lineage>
        <taxon>Bacteria</taxon>
        <taxon>Bacillati</taxon>
        <taxon>Actinomycetota</taxon>
        <taxon>Actinomycetes</taxon>
        <taxon>Kitasatosporales</taxon>
        <taxon>Streptomycetaceae</taxon>
        <taxon>Streptomyces</taxon>
    </lineage>
</organism>
<dbReference type="RefSeq" id="WP_381022719.1">
    <property type="nucleotide sequence ID" value="NZ_JBHSNY010000006.1"/>
</dbReference>
<keyword evidence="2" id="KW-1185">Reference proteome</keyword>
<dbReference type="Proteomes" id="UP001596154">
    <property type="component" value="Unassembled WGS sequence"/>
</dbReference>
<evidence type="ECO:0008006" key="3">
    <source>
        <dbReference type="Google" id="ProtNLM"/>
    </source>
</evidence>
<evidence type="ECO:0000313" key="2">
    <source>
        <dbReference type="Proteomes" id="UP001596154"/>
    </source>
</evidence>
<name>A0ABW0US12_9ACTN</name>
<reference evidence="2" key="1">
    <citation type="journal article" date="2019" name="Int. J. Syst. Evol. Microbiol.">
        <title>The Global Catalogue of Microorganisms (GCM) 10K type strain sequencing project: providing services to taxonomists for standard genome sequencing and annotation.</title>
        <authorList>
            <consortium name="The Broad Institute Genomics Platform"/>
            <consortium name="The Broad Institute Genome Sequencing Center for Infectious Disease"/>
            <person name="Wu L."/>
            <person name="Ma J."/>
        </authorList>
    </citation>
    <scope>NUCLEOTIDE SEQUENCE [LARGE SCALE GENOMIC DNA]</scope>
    <source>
        <strain evidence="2">CGMCC 4.7248</strain>
    </source>
</reference>
<comment type="caution">
    <text evidence="1">The sequence shown here is derived from an EMBL/GenBank/DDBJ whole genome shotgun (WGS) entry which is preliminary data.</text>
</comment>
<protein>
    <recommendedName>
        <fullName evidence="3">DUF4873 domain-containing protein</fullName>
    </recommendedName>
</protein>
<proteinExistence type="predicted"/>